<organism evidence="1 2">
    <name type="scientific">Acaulospora colombiana</name>
    <dbReference type="NCBI Taxonomy" id="27376"/>
    <lineage>
        <taxon>Eukaryota</taxon>
        <taxon>Fungi</taxon>
        <taxon>Fungi incertae sedis</taxon>
        <taxon>Mucoromycota</taxon>
        <taxon>Glomeromycotina</taxon>
        <taxon>Glomeromycetes</taxon>
        <taxon>Diversisporales</taxon>
        <taxon>Acaulosporaceae</taxon>
        <taxon>Acaulospora</taxon>
    </lineage>
</organism>
<reference evidence="1" key="1">
    <citation type="submission" date="2021-06" db="EMBL/GenBank/DDBJ databases">
        <authorList>
            <person name="Kallberg Y."/>
            <person name="Tangrot J."/>
            <person name="Rosling A."/>
        </authorList>
    </citation>
    <scope>NUCLEOTIDE SEQUENCE</scope>
    <source>
        <strain evidence="1">CL356</strain>
    </source>
</reference>
<accession>A0ACA9QRF3</accession>
<sequence length="114" mass="13336">RGIIPATFYCLCLHRWVDVEWRGKTERDRIDGVFAREMAMGPKHEDYTNQTSENLLRETRKCWKLSESKKACHKVLLRKFLIAKKELVSIKAMNQTIKNRIKAATQIKQTTASQ</sequence>
<proteinExistence type="predicted"/>
<protein>
    <submittedName>
        <fullName evidence="1">16614_t:CDS:1</fullName>
    </submittedName>
</protein>
<keyword evidence="2" id="KW-1185">Reference proteome</keyword>
<dbReference type="EMBL" id="CAJVPT010060267">
    <property type="protein sequence ID" value="CAG8763404.1"/>
    <property type="molecule type" value="Genomic_DNA"/>
</dbReference>
<evidence type="ECO:0000313" key="1">
    <source>
        <dbReference type="EMBL" id="CAG8763404.1"/>
    </source>
</evidence>
<comment type="caution">
    <text evidence="1">The sequence shown here is derived from an EMBL/GenBank/DDBJ whole genome shotgun (WGS) entry which is preliminary data.</text>
</comment>
<name>A0ACA9QRF3_9GLOM</name>
<gene>
    <name evidence="1" type="ORF">ACOLOM_LOCUS13311</name>
</gene>
<evidence type="ECO:0000313" key="2">
    <source>
        <dbReference type="Proteomes" id="UP000789525"/>
    </source>
</evidence>
<dbReference type="Proteomes" id="UP000789525">
    <property type="component" value="Unassembled WGS sequence"/>
</dbReference>
<feature type="non-terminal residue" evidence="1">
    <location>
        <position position="1"/>
    </location>
</feature>